<name>A0A852TRI2_9ACTN</name>
<comment type="similarity">
    <text evidence="1">In the C-terminal section; belongs to the class-I pyridoxal-phosphate-dependent aminotransferase family.</text>
</comment>
<keyword evidence="3" id="KW-0805">Transcription regulation</keyword>
<dbReference type="RefSeq" id="WP_179641542.1">
    <property type="nucleotide sequence ID" value="NZ_BAAAYY010000021.1"/>
</dbReference>
<evidence type="ECO:0000256" key="6">
    <source>
        <dbReference type="SAM" id="MobiDB-lite"/>
    </source>
</evidence>
<dbReference type="PANTHER" id="PTHR46577">
    <property type="entry name" value="HTH-TYPE TRANSCRIPTIONAL REGULATORY PROTEIN GABR"/>
    <property type="match status" value="1"/>
</dbReference>
<organism evidence="8 9">
    <name type="scientific">Spinactinospora alkalitolerans</name>
    <dbReference type="NCBI Taxonomy" id="687207"/>
    <lineage>
        <taxon>Bacteria</taxon>
        <taxon>Bacillati</taxon>
        <taxon>Actinomycetota</taxon>
        <taxon>Actinomycetes</taxon>
        <taxon>Streptosporangiales</taxon>
        <taxon>Nocardiopsidaceae</taxon>
        <taxon>Spinactinospora</taxon>
    </lineage>
</organism>
<evidence type="ECO:0000256" key="3">
    <source>
        <dbReference type="ARBA" id="ARBA00023015"/>
    </source>
</evidence>
<accession>A0A852TRI2</accession>
<evidence type="ECO:0000256" key="1">
    <source>
        <dbReference type="ARBA" id="ARBA00005384"/>
    </source>
</evidence>
<dbReference type="InterPro" id="IPR015421">
    <property type="entry name" value="PyrdxlP-dep_Trfase_major"/>
</dbReference>
<dbReference type="InterPro" id="IPR036390">
    <property type="entry name" value="WH_DNA-bd_sf"/>
</dbReference>
<dbReference type="InterPro" id="IPR015424">
    <property type="entry name" value="PyrdxlP-dep_Trfase"/>
</dbReference>
<dbReference type="Proteomes" id="UP000589036">
    <property type="component" value="Unassembled WGS sequence"/>
</dbReference>
<dbReference type="InterPro" id="IPR000524">
    <property type="entry name" value="Tscrpt_reg_HTH_GntR"/>
</dbReference>
<dbReference type="SUPFAM" id="SSF46785">
    <property type="entry name" value="Winged helix' DNA-binding domain"/>
    <property type="match status" value="1"/>
</dbReference>
<dbReference type="GO" id="GO:0003677">
    <property type="term" value="F:DNA binding"/>
    <property type="evidence" value="ECO:0007669"/>
    <property type="project" value="UniProtKB-KW"/>
</dbReference>
<dbReference type="EMBL" id="JACCCC010000001">
    <property type="protein sequence ID" value="NYE45293.1"/>
    <property type="molecule type" value="Genomic_DNA"/>
</dbReference>
<dbReference type="CDD" id="cd07377">
    <property type="entry name" value="WHTH_GntR"/>
    <property type="match status" value="1"/>
</dbReference>
<dbReference type="SMART" id="SM00345">
    <property type="entry name" value="HTH_GNTR"/>
    <property type="match status" value="1"/>
</dbReference>
<dbReference type="InterPro" id="IPR015422">
    <property type="entry name" value="PyrdxlP-dep_Trfase_small"/>
</dbReference>
<dbReference type="InterPro" id="IPR004839">
    <property type="entry name" value="Aminotransferase_I/II_large"/>
</dbReference>
<keyword evidence="5" id="KW-0804">Transcription</keyword>
<evidence type="ECO:0000256" key="4">
    <source>
        <dbReference type="ARBA" id="ARBA00023125"/>
    </source>
</evidence>
<dbReference type="Gene3D" id="3.90.1150.10">
    <property type="entry name" value="Aspartate Aminotransferase, domain 1"/>
    <property type="match status" value="1"/>
</dbReference>
<dbReference type="SUPFAM" id="SSF53383">
    <property type="entry name" value="PLP-dependent transferases"/>
    <property type="match status" value="1"/>
</dbReference>
<keyword evidence="2" id="KW-0663">Pyridoxal phosphate</keyword>
<dbReference type="Pfam" id="PF00155">
    <property type="entry name" value="Aminotran_1_2"/>
    <property type="match status" value="1"/>
</dbReference>
<evidence type="ECO:0000313" key="8">
    <source>
        <dbReference type="EMBL" id="NYE45293.1"/>
    </source>
</evidence>
<dbReference type="Pfam" id="PF00392">
    <property type="entry name" value="GntR"/>
    <property type="match status" value="1"/>
</dbReference>
<proteinExistence type="inferred from homology"/>
<dbReference type="AlphaFoldDB" id="A0A852TRI2"/>
<dbReference type="PANTHER" id="PTHR46577:SF1">
    <property type="entry name" value="HTH-TYPE TRANSCRIPTIONAL REGULATORY PROTEIN GABR"/>
    <property type="match status" value="1"/>
</dbReference>
<evidence type="ECO:0000259" key="7">
    <source>
        <dbReference type="PROSITE" id="PS50949"/>
    </source>
</evidence>
<dbReference type="Gene3D" id="3.40.640.10">
    <property type="entry name" value="Type I PLP-dependent aspartate aminotransferase-like (Major domain)"/>
    <property type="match status" value="1"/>
</dbReference>
<dbReference type="InterPro" id="IPR051446">
    <property type="entry name" value="HTH_trans_reg/aminotransferase"/>
</dbReference>
<dbReference type="GO" id="GO:0003700">
    <property type="term" value="F:DNA-binding transcription factor activity"/>
    <property type="evidence" value="ECO:0007669"/>
    <property type="project" value="InterPro"/>
</dbReference>
<evidence type="ECO:0000256" key="2">
    <source>
        <dbReference type="ARBA" id="ARBA00022898"/>
    </source>
</evidence>
<protein>
    <submittedName>
        <fullName evidence="8">DNA-binding transcriptional MocR family regulator</fullName>
    </submittedName>
</protein>
<comment type="caution">
    <text evidence="8">The sequence shown here is derived from an EMBL/GenBank/DDBJ whole genome shotgun (WGS) entry which is preliminary data.</text>
</comment>
<reference evidence="8 9" key="1">
    <citation type="submission" date="2020-07" db="EMBL/GenBank/DDBJ databases">
        <title>Sequencing the genomes of 1000 actinobacteria strains.</title>
        <authorList>
            <person name="Klenk H.-P."/>
        </authorList>
    </citation>
    <scope>NUCLEOTIDE SEQUENCE [LARGE SCALE GENOMIC DNA]</scope>
    <source>
        <strain evidence="8 9">CXB654</strain>
    </source>
</reference>
<dbReference type="Gene3D" id="1.10.10.10">
    <property type="entry name" value="Winged helix-like DNA-binding domain superfamily/Winged helix DNA-binding domain"/>
    <property type="match status" value="1"/>
</dbReference>
<feature type="region of interest" description="Disordered" evidence="6">
    <location>
        <begin position="64"/>
        <end position="97"/>
    </location>
</feature>
<evidence type="ECO:0000256" key="5">
    <source>
        <dbReference type="ARBA" id="ARBA00023163"/>
    </source>
</evidence>
<dbReference type="GO" id="GO:0030170">
    <property type="term" value="F:pyridoxal phosphate binding"/>
    <property type="evidence" value="ECO:0007669"/>
    <property type="project" value="InterPro"/>
</dbReference>
<keyword evidence="9" id="KW-1185">Reference proteome</keyword>
<evidence type="ECO:0000313" key="9">
    <source>
        <dbReference type="Proteomes" id="UP000589036"/>
    </source>
</evidence>
<gene>
    <name evidence="8" type="ORF">HDA32_000413</name>
</gene>
<feature type="domain" description="HTH gntR-type" evidence="7">
    <location>
        <begin position="5"/>
        <end position="73"/>
    </location>
</feature>
<dbReference type="PROSITE" id="PS50949">
    <property type="entry name" value="HTH_GNTR"/>
    <property type="match status" value="1"/>
</dbReference>
<keyword evidence="4 8" id="KW-0238">DNA-binding</keyword>
<sequence length="437" mass="45490">MVITGRGSHEIADSVERAVVAGELDPGSVLPPIRELAGELGVNPNTVASAYRLLRDRGLVETGGRRGTRVRAQSADAPRELDPGAVPPGARDVAGGNPDVRLLPDLGGALATVAARRAGRHPLYGAPPVVPELLEAARALFTADGVPADAVTATSGALDGIDRLLRSGLRPGDAVAVEDPGWHSELDLLASLGFRRVPVRVDDEGPLPDDLAEALRGGVRALVMTSRAQNPTGAALSGGRAEELRSLLAGHPRVLTVEDDHGFGFVELPFHRVAGATGRWAVVRSAAKGYGPDLRLAVLTGDAVTVDRVRAQQRLGPGWVSHVLQEAFVELWRRGGVDPGAVGRSYAERRTALIAELSLRGIDARGRSGVNVWVPVADEATAIAQLLARGWAAAPGSGFRTRTPPGIRVTVSGLDLADMPGLAADITASARPTGPHV</sequence>
<dbReference type="InterPro" id="IPR036388">
    <property type="entry name" value="WH-like_DNA-bd_sf"/>
</dbReference>
<dbReference type="CDD" id="cd00609">
    <property type="entry name" value="AAT_like"/>
    <property type="match status" value="1"/>
</dbReference>